<dbReference type="EC" id="2.1.1.-" evidence="9"/>
<keyword evidence="5 9" id="KW-0808">Transferase</keyword>
<organism evidence="10 11">
    <name type="scientific">Tortispora caseinolytica NRRL Y-17796</name>
    <dbReference type="NCBI Taxonomy" id="767744"/>
    <lineage>
        <taxon>Eukaryota</taxon>
        <taxon>Fungi</taxon>
        <taxon>Dikarya</taxon>
        <taxon>Ascomycota</taxon>
        <taxon>Saccharomycotina</taxon>
        <taxon>Trigonopsidomycetes</taxon>
        <taxon>Trigonopsidales</taxon>
        <taxon>Trigonopsidaceae</taxon>
        <taxon>Tortispora</taxon>
    </lineage>
</organism>
<keyword evidence="4 9" id="KW-0489">Methyltransferase</keyword>
<dbReference type="Proteomes" id="UP000095023">
    <property type="component" value="Unassembled WGS sequence"/>
</dbReference>
<evidence type="ECO:0000256" key="9">
    <source>
        <dbReference type="RuleBase" id="RU365074"/>
    </source>
</evidence>
<dbReference type="SUPFAM" id="SSF53335">
    <property type="entry name" value="S-adenosyl-L-methionine-dependent methyltransferases"/>
    <property type="match status" value="1"/>
</dbReference>
<sequence length="261" mass="30240">LTPLQEKMAAKLSGARFRWINEQLYTCSSEKAMELLKEDPEMYDRYHEGFRKQVEHWPQNPVDIFIEKLQDMFKARQLPHSGGKTIIADMGCGDATIASSLDRPPYSKKFVIHSFDLQKTNKYVTVSDVSKTPLADEEAHVVIFCLSLMGTNFLDFITEAWRILKQRGFLWIAEIKSRFTDTDGAQFVEALKAIGFKHIDTDDSNTHFIIFQFTKPIPRDERRGAPKLKFTDPEAYVNLQKKRETAPEGKWLLKPCLYKKR</sequence>
<protein>
    <recommendedName>
        <fullName evidence="8 9">Ribosomal RNA-processing protein 8</fullName>
        <ecNumber evidence="9">2.1.1.-</ecNumber>
    </recommendedName>
</protein>
<comment type="function">
    <text evidence="9">S-adenosyl-L-methionine-dependent methyltransferase that specifically methylates the N(1) position of adenine in helix 25.1 in 25S rRNA. Required both for ribosomal 40S and 60S subunits biogenesis. Required for efficient pre-rRNA cleavage at site A2.</text>
</comment>
<reference evidence="11" key="1">
    <citation type="submission" date="2016-02" db="EMBL/GenBank/DDBJ databases">
        <title>Comparative genomics of biotechnologically important yeasts.</title>
        <authorList>
            <consortium name="DOE Joint Genome Institute"/>
            <person name="Riley R."/>
            <person name="Haridas S."/>
            <person name="Wolfe K.H."/>
            <person name="Lopes M.R."/>
            <person name="Hittinger C.T."/>
            <person name="Goker M."/>
            <person name="Salamov A."/>
            <person name="Wisecaver J."/>
            <person name="Long T.M."/>
            <person name="Aerts A.L."/>
            <person name="Barry K."/>
            <person name="Choi C."/>
            <person name="Clum A."/>
            <person name="Coughlan A.Y."/>
            <person name="Deshpande S."/>
            <person name="Douglass A.P."/>
            <person name="Hanson S.J."/>
            <person name="Klenk H.-P."/>
            <person name="Labutti K."/>
            <person name="Lapidus A."/>
            <person name="Lindquist E."/>
            <person name="Lipzen A."/>
            <person name="Meier-Kolthoff J.P."/>
            <person name="Ohm R.A."/>
            <person name="Otillar R.P."/>
            <person name="Pangilinan J."/>
            <person name="Peng Y."/>
            <person name="Rokas A."/>
            <person name="Rosa C.A."/>
            <person name="Scheuner C."/>
            <person name="Sibirny A.A."/>
            <person name="Slot J.C."/>
            <person name="Stielow J.B."/>
            <person name="Sun H."/>
            <person name="Kurtzman C.P."/>
            <person name="Blackwell M."/>
            <person name="Jeffries T.W."/>
            <person name="Grigoriev I.V."/>
        </authorList>
    </citation>
    <scope>NUCLEOTIDE SEQUENCE [LARGE SCALE GENOMIC DNA]</scope>
    <source>
        <strain evidence="11">NRRL Y-17796</strain>
    </source>
</reference>
<evidence type="ECO:0000256" key="3">
    <source>
        <dbReference type="ARBA" id="ARBA00022552"/>
    </source>
</evidence>
<evidence type="ECO:0000256" key="6">
    <source>
        <dbReference type="ARBA" id="ARBA00022691"/>
    </source>
</evidence>
<dbReference type="FunFam" id="1.10.10.2150:FF:000001">
    <property type="entry name" value="Ribosomal RNA-processing protein 8"/>
    <property type="match status" value="1"/>
</dbReference>
<dbReference type="GO" id="GO:0005730">
    <property type="term" value="C:nucleolus"/>
    <property type="evidence" value="ECO:0007669"/>
    <property type="project" value="UniProtKB-SubCell"/>
</dbReference>
<evidence type="ECO:0000313" key="10">
    <source>
        <dbReference type="EMBL" id="ODV88731.1"/>
    </source>
</evidence>
<dbReference type="Gene3D" id="1.10.10.2150">
    <property type="entry name" value="Ribosomal RNA-processing protein 8, N-terminal domain"/>
    <property type="match status" value="1"/>
</dbReference>
<dbReference type="PANTHER" id="PTHR12787:SF0">
    <property type="entry name" value="RIBOSOMAL RNA-PROCESSING PROTEIN 8"/>
    <property type="match status" value="1"/>
</dbReference>
<evidence type="ECO:0000256" key="7">
    <source>
        <dbReference type="ARBA" id="ARBA00023242"/>
    </source>
</evidence>
<dbReference type="AlphaFoldDB" id="A0A1E4TAH8"/>
<name>A0A1E4TAH8_9ASCO</name>
<dbReference type="InterPro" id="IPR042036">
    <property type="entry name" value="RRP8_N"/>
</dbReference>
<feature type="non-terminal residue" evidence="10">
    <location>
        <position position="1"/>
    </location>
</feature>
<evidence type="ECO:0000256" key="8">
    <source>
        <dbReference type="ARBA" id="ARBA00076672"/>
    </source>
</evidence>
<dbReference type="EMBL" id="KV453843">
    <property type="protein sequence ID" value="ODV88731.1"/>
    <property type="molecule type" value="Genomic_DNA"/>
</dbReference>
<gene>
    <name evidence="10" type="ORF">CANCADRAFT_19455</name>
</gene>
<keyword evidence="6 9" id="KW-0949">S-adenosyl-L-methionine</keyword>
<accession>A0A1E4TAH8</accession>
<keyword evidence="3 9" id="KW-0698">rRNA processing</keyword>
<evidence type="ECO:0000256" key="4">
    <source>
        <dbReference type="ARBA" id="ARBA00022603"/>
    </source>
</evidence>
<evidence type="ECO:0000313" key="11">
    <source>
        <dbReference type="Proteomes" id="UP000095023"/>
    </source>
</evidence>
<comment type="similarity">
    <text evidence="2 9">Belongs to the methyltransferase superfamily. RRP8 family.</text>
</comment>
<proteinExistence type="inferred from homology"/>
<dbReference type="OrthoDB" id="10258825at2759"/>
<dbReference type="GO" id="GO:0042273">
    <property type="term" value="P:ribosomal large subunit biogenesis"/>
    <property type="evidence" value="ECO:0007669"/>
    <property type="project" value="EnsemblFungi"/>
</dbReference>
<comment type="subcellular location">
    <subcellularLocation>
        <location evidence="1 9">Nucleus</location>
        <location evidence="1 9">Nucleolus</location>
    </subcellularLocation>
</comment>
<dbReference type="Gene3D" id="3.40.50.150">
    <property type="entry name" value="Vaccinia Virus protein VP39"/>
    <property type="match status" value="1"/>
</dbReference>
<dbReference type="GO" id="GO:0106142">
    <property type="term" value="F:rRNA (adenine-N1-)-methyltransferase activity"/>
    <property type="evidence" value="ECO:0007669"/>
    <property type="project" value="EnsemblFungi"/>
</dbReference>
<dbReference type="PANTHER" id="PTHR12787">
    <property type="entry name" value="RIBOSOMAL RNA-PROCESSING PROTEIN 8"/>
    <property type="match status" value="1"/>
</dbReference>
<evidence type="ECO:0000256" key="2">
    <source>
        <dbReference type="ARBA" id="ARBA00006301"/>
    </source>
</evidence>
<evidence type="ECO:0000256" key="1">
    <source>
        <dbReference type="ARBA" id="ARBA00004604"/>
    </source>
</evidence>
<dbReference type="InterPro" id="IPR029063">
    <property type="entry name" value="SAM-dependent_MTases_sf"/>
</dbReference>
<evidence type="ECO:0000256" key="5">
    <source>
        <dbReference type="ARBA" id="ARBA00022679"/>
    </source>
</evidence>
<dbReference type="Pfam" id="PF05148">
    <property type="entry name" value="Methyltransf_8"/>
    <property type="match status" value="1"/>
</dbReference>
<dbReference type="InterPro" id="IPR007823">
    <property type="entry name" value="RRP8"/>
</dbReference>
<keyword evidence="11" id="KW-1185">Reference proteome</keyword>
<keyword evidence="7 9" id="KW-0539">Nucleus</keyword>
<feature type="non-terminal residue" evidence="10">
    <location>
        <position position="261"/>
    </location>
</feature>
<dbReference type="GO" id="GO:0030686">
    <property type="term" value="C:90S preribosome"/>
    <property type="evidence" value="ECO:0007669"/>
    <property type="project" value="EnsemblFungi"/>
</dbReference>